<keyword evidence="1" id="KW-0614">Plasmid</keyword>
<sequence>MAYRIVTDPRVLDQIRKLPDDVLDDFVEVYDFLELVPWSAPPYNIAKPDGPMRQLDFAEGRGCVTYLVLDDQDRVDVLDVTWLG</sequence>
<organism evidence="1 2">
    <name type="scientific">Amycolatopsis japonica</name>
    <dbReference type="NCBI Taxonomy" id="208439"/>
    <lineage>
        <taxon>Bacteria</taxon>
        <taxon>Bacillati</taxon>
        <taxon>Actinomycetota</taxon>
        <taxon>Actinomycetes</taxon>
        <taxon>Pseudonocardiales</taxon>
        <taxon>Pseudonocardiaceae</taxon>
        <taxon>Amycolatopsis</taxon>
        <taxon>Amycolatopsis japonica group</taxon>
    </lineage>
</organism>
<gene>
    <name evidence="1" type="ORF">AJAP_42630</name>
</gene>
<evidence type="ECO:0000313" key="2">
    <source>
        <dbReference type="Proteomes" id="UP000028492"/>
    </source>
</evidence>
<dbReference type="HOGENOM" id="CLU_2525553_0_0_11"/>
<evidence type="ECO:0000313" key="1">
    <source>
        <dbReference type="EMBL" id="AIG81293.1"/>
    </source>
</evidence>
<keyword evidence="2" id="KW-1185">Reference proteome</keyword>
<geneLocation type="plasmid" evidence="1 2">
    <name>pAmyja1</name>
</geneLocation>
<protein>
    <recommendedName>
        <fullName evidence="3">Cytotoxic translational repressor of toxin-antitoxin stability system</fullName>
    </recommendedName>
</protein>
<dbReference type="Proteomes" id="UP000028492">
    <property type="component" value="Plasmid pAmyja1"/>
</dbReference>
<dbReference type="KEGG" id="aja:AJAP_42630"/>
<reference evidence="1 2" key="1">
    <citation type="journal article" date="2014" name="J. Biotechnol.">
        <title>Complete genome sequence of the actinobacterium Amycolatopsis japonica MG417-CF17(T) (=DSM 44213T) producing (S,S)-N,N'-ethylenediaminedisuccinic acid.</title>
        <authorList>
            <person name="Stegmann E."/>
            <person name="Albersmeier A."/>
            <person name="Spohn M."/>
            <person name="Gert H."/>
            <person name="Weber T."/>
            <person name="Wohlleben W."/>
            <person name="Kalinowski J."/>
            <person name="Ruckert C."/>
        </authorList>
    </citation>
    <scope>NUCLEOTIDE SEQUENCE [LARGE SCALE GENOMIC DNA]</scope>
    <source>
        <strain evidence="2">MG417-CF17 (DSM 44213)</strain>
        <plasmid evidence="1">pAmyja1</plasmid>
    </source>
</reference>
<dbReference type="InterPro" id="IPR035093">
    <property type="entry name" value="RelE/ParE_toxin_dom_sf"/>
</dbReference>
<evidence type="ECO:0008006" key="3">
    <source>
        <dbReference type="Google" id="ProtNLM"/>
    </source>
</evidence>
<dbReference type="EMBL" id="CP008954">
    <property type="protein sequence ID" value="AIG81293.1"/>
    <property type="molecule type" value="Genomic_DNA"/>
</dbReference>
<accession>A0A075V755</accession>
<dbReference type="AlphaFoldDB" id="A0A075V755"/>
<dbReference type="SUPFAM" id="SSF143011">
    <property type="entry name" value="RelE-like"/>
    <property type="match status" value="1"/>
</dbReference>
<name>A0A075V755_9PSEU</name>
<dbReference type="eggNOG" id="ENOG50325XS">
    <property type="taxonomic scope" value="Bacteria"/>
</dbReference>
<proteinExistence type="predicted"/>